<feature type="region of interest" description="Disordered" evidence="1">
    <location>
        <begin position="45"/>
        <end position="66"/>
    </location>
</feature>
<organism evidence="2 3">
    <name type="scientific">[Candida] arabinofermentans NRRL YB-2248</name>
    <dbReference type="NCBI Taxonomy" id="983967"/>
    <lineage>
        <taxon>Eukaryota</taxon>
        <taxon>Fungi</taxon>
        <taxon>Dikarya</taxon>
        <taxon>Ascomycota</taxon>
        <taxon>Saccharomycotina</taxon>
        <taxon>Pichiomycetes</taxon>
        <taxon>Pichiales</taxon>
        <taxon>Pichiaceae</taxon>
        <taxon>Ogataea</taxon>
        <taxon>Ogataea/Candida clade</taxon>
    </lineage>
</organism>
<proteinExistence type="predicted"/>
<dbReference type="Proteomes" id="UP000094801">
    <property type="component" value="Unassembled WGS sequence"/>
</dbReference>
<evidence type="ECO:0000256" key="1">
    <source>
        <dbReference type="SAM" id="MobiDB-lite"/>
    </source>
</evidence>
<name>A0A1E4T6N5_9ASCO</name>
<keyword evidence="3" id="KW-1185">Reference proteome</keyword>
<evidence type="ECO:0000313" key="2">
    <source>
        <dbReference type="EMBL" id="ODV87420.1"/>
    </source>
</evidence>
<evidence type="ECO:0000313" key="3">
    <source>
        <dbReference type="Proteomes" id="UP000094801"/>
    </source>
</evidence>
<gene>
    <name evidence="2" type="ORF">CANARDRAFT_26820</name>
</gene>
<accession>A0A1E4T6N5</accession>
<sequence>MGIENNIFFAFQYNCKCRTIEGRVRIRLHFPNSFPPSTPSGCNYLYPGSPPGTNTAPNKNPPRATH</sequence>
<protein>
    <submittedName>
        <fullName evidence="2">Uncharacterized protein</fullName>
    </submittedName>
</protein>
<dbReference type="AlphaFoldDB" id="A0A1E4T6N5"/>
<reference evidence="3" key="1">
    <citation type="submission" date="2016-04" db="EMBL/GenBank/DDBJ databases">
        <title>Comparative genomics of biotechnologically important yeasts.</title>
        <authorList>
            <consortium name="DOE Joint Genome Institute"/>
            <person name="Riley R."/>
            <person name="Haridas S."/>
            <person name="Wolfe K.H."/>
            <person name="Lopes M.R."/>
            <person name="Hittinger C.T."/>
            <person name="Goker M."/>
            <person name="Salamov A."/>
            <person name="Wisecaver J."/>
            <person name="Long T.M."/>
            <person name="Aerts A.L."/>
            <person name="Barry K."/>
            <person name="Choi C."/>
            <person name="Clum A."/>
            <person name="Coughlan A.Y."/>
            <person name="Deshpande S."/>
            <person name="Douglass A.P."/>
            <person name="Hanson S.J."/>
            <person name="Klenk H.-P."/>
            <person name="Labutti K."/>
            <person name="Lapidus A."/>
            <person name="Lindquist E."/>
            <person name="Lipzen A."/>
            <person name="Meier-Kolthoff J.P."/>
            <person name="Ohm R.A."/>
            <person name="Otillar R.P."/>
            <person name="Pangilinan J."/>
            <person name="Peng Y."/>
            <person name="Rokas A."/>
            <person name="Rosa C.A."/>
            <person name="Scheuner C."/>
            <person name="Sibirny A.A."/>
            <person name="Slot J.C."/>
            <person name="Stielow J.B."/>
            <person name="Sun H."/>
            <person name="Kurtzman C.P."/>
            <person name="Blackwell M."/>
            <person name="Grigoriev I.V."/>
            <person name="Jeffries T.W."/>
        </authorList>
    </citation>
    <scope>NUCLEOTIDE SEQUENCE [LARGE SCALE GENOMIC DNA]</scope>
    <source>
        <strain evidence="3">NRRL YB-2248</strain>
    </source>
</reference>
<dbReference type="EMBL" id="KV453848">
    <property type="protein sequence ID" value="ODV87420.1"/>
    <property type="molecule type" value="Genomic_DNA"/>
</dbReference>